<name>A0A0C9YLK5_9AGAM</name>
<dbReference type="HOGENOM" id="CLU_002498_2_1_1"/>
<dbReference type="Pfam" id="PF18759">
    <property type="entry name" value="Plavaka"/>
    <property type="match status" value="1"/>
</dbReference>
<dbReference type="OrthoDB" id="3208495at2759"/>
<feature type="non-terminal residue" evidence="1">
    <location>
        <position position="1"/>
    </location>
</feature>
<proteinExistence type="predicted"/>
<reference evidence="2" key="2">
    <citation type="submission" date="2015-01" db="EMBL/GenBank/DDBJ databases">
        <title>Evolutionary Origins and Diversification of the Mycorrhizal Mutualists.</title>
        <authorList>
            <consortium name="DOE Joint Genome Institute"/>
            <consortium name="Mycorrhizal Genomics Consortium"/>
            <person name="Kohler A."/>
            <person name="Kuo A."/>
            <person name="Nagy L.G."/>
            <person name="Floudas D."/>
            <person name="Copeland A."/>
            <person name="Barry K.W."/>
            <person name="Cichocki N."/>
            <person name="Veneault-Fourrey C."/>
            <person name="LaButti K."/>
            <person name="Lindquist E.A."/>
            <person name="Lipzen A."/>
            <person name="Lundell T."/>
            <person name="Morin E."/>
            <person name="Murat C."/>
            <person name="Riley R."/>
            <person name="Ohm R."/>
            <person name="Sun H."/>
            <person name="Tunlid A."/>
            <person name="Henrissat B."/>
            <person name="Grigoriev I.V."/>
            <person name="Hibbett D.S."/>
            <person name="Martin F."/>
        </authorList>
    </citation>
    <scope>NUCLEOTIDE SEQUENCE [LARGE SCALE GENOMIC DNA]</scope>
    <source>
        <strain evidence="2">441</strain>
    </source>
</reference>
<dbReference type="Proteomes" id="UP000054018">
    <property type="component" value="Unassembled WGS sequence"/>
</dbReference>
<sequence length="216" mass="25253">FHFVPYKLWWRPAHRDHDVKVHGELFTSTAFLEAHQELQDSPQEPGCDLPCVVAALMFWSDSTQLAQFGSAKLWLLYVFFGNESKYRRCQPLNHLCSHVAYFQVLPNEFKDFLTEHFGGKYPGDVLTTHCNREFFHEQWKILLDDDFIAAYKHGIVIICCDGIKRRFYPRIFTYSADYPKKVLIASIHNLGRCPCPWCTILMTEVPDMGMQQDILQ</sequence>
<dbReference type="EMBL" id="KN833825">
    <property type="protein sequence ID" value="KIK17521.1"/>
    <property type="molecule type" value="Genomic_DNA"/>
</dbReference>
<dbReference type="InterPro" id="IPR041078">
    <property type="entry name" value="Plavaka"/>
</dbReference>
<protein>
    <submittedName>
        <fullName evidence="1">Unplaced genomic scaffold scaffold_141, whole genome shotgun sequence</fullName>
    </submittedName>
</protein>
<reference evidence="1 2" key="1">
    <citation type="submission" date="2014-04" db="EMBL/GenBank/DDBJ databases">
        <authorList>
            <consortium name="DOE Joint Genome Institute"/>
            <person name="Kuo A."/>
            <person name="Kohler A."/>
            <person name="Costa M.D."/>
            <person name="Nagy L.G."/>
            <person name="Floudas D."/>
            <person name="Copeland A."/>
            <person name="Barry K.W."/>
            <person name="Cichocki N."/>
            <person name="Veneault-Fourrey C."/>
            <person name="LaButti K."/>
            <person name="Lindquist E.A."/>
            <person name="Lipzen A."/>
            <person name="Lundell T."/>
            <person name="Morin E."/>
            <person name="Murat C."/>
            <person name="Sun H."/>
            <person name="Tunlid A."/>
            <person name="Henrissat B."/>
            <person name="Grigoriev I.V."/>
            <person name="Hibbett D.S."/>
            <person name="Martin F."/>
            <person name="Nordberg H.P."/>
            <person name="Cantor M.N."/>
            <person name="Hua S.X."/>
        </authorList>
    </citation>
    <scope>NUCLEOTIDE SEQUENCE [LARGE SCALE GENOMIC DNA]</scope>
    <source>
        <strain evidence="1 2">441</strain>
    </source>
</reference>
<evidence type="ECO:0000313" key="1">
    <source>
        <dbReference type="EMBL" id="KIK17521.1"/>
    </source>
</evidence>
<organism evidence="1 2">
    <name type="scientific">Pisolithus microcarpus 441</name>
    <dbReference type="NCBI Taxonomy" id="765257"/>
    <lineage>
        <taxon>Eukaryota</taxon>
        <taxon>Fungi</taxon>
        <taxon>Dikarya</taxon>
        <taxon>Basidiomycota</taxon>
        <taxon>Agaricomycotina</taxon>
        <taxon>Agaricomycetes</taxon>
        <taxon>Agaricomycetidae</taxon>
        <taxon>Boletales</taxon>
        <taxon>Sclerodermatineae</taxon>
        <taxon>Pisolithaceae</taxon>
        <taxon>Pisolithus</taxon>
    </lineage>
</organism>
<dbReference type="AlphaFoldDB" id="A0A0C9YLK5"/>
<evidence type="ECO:0000313" key="2">
    <source>
        <dbReference type="Proteomes" id="UP000054018"/>
    </source>
</evidence>
<gene>
    <name evidence="1" type="ORF">PISMIDRAFT_41298</name>
</gene>
<feature type="non-terminal residue" evidence="1">
    <location>
        <position position="216"/>
    </location>
</feature>
<dbReference type="STRING" id="765257.A0A0C9YLK5"/>
<accession>A0A0C9YLK5</accession>
<keyword evidence="2" id="KW-1185">Reference proteome</keyword>